<keyword evidence="1" id="KW-0645">Protease</keyword>
<protein>
    <submittedName>
        <fullName evidence="1">Xaa-Pro aminopeptidase</fullName>
    </submittedName>
</protein>
<dbReference type="AlphaFoldDB" id="A0A1M4V0Y1"/>
<name>A0A1M4V0Y1_9LACT</name>
<reference evidence="1 2" key="1">
    <citation type="submission" date="2016-11" db="EMBL/GenBank/DDBJ databases">
        <authorList>
            <person name="Jaros S."/>
            <person name="Januszkiewicz K."/>
            <person name="Wedrychowicz H."/>
        </authorList>
    </citation>
    <scope>NUCLEOTIDE SEQUENCE [LARGE SCALE GENOMIC DNA]</scope>
    <source>
        <strain evidence="1 2">DSM 15692</strain>
    </source>
</reference>
<keyword evidence="1" id="KW-0378">Hydrolase</keyword>
<dbReference type="Proteomes" id="UP000184128">
    <property type="component" value="Unassembled WGS sequence"/>
</dbReference>
<evidence type="ECO:0000313" key="1">
    <source>
        <dbReference type="EMBL" id="SHE62605.1"/>
    </source>
</evidence>
<dbReference type="EMBL" id="FQUF01000010">
    <property type="protein sequence ID" value="SHE62605.1"/>
    <property type="molecule type" value="Genomic_DNA"/>
</dbReference>
<dbReference type="OrthoDB" id="9778159at2"/>
<gene>
    <name evidence="1" type="ORF">SAMN02745249_00791</name>
</gene>
<accession>A0A1M4V0Y1</accession>
<evidence type="ECO:0000313" key="2">
    <source>
        <dbReference type="Proteomes" id="UP000184128"/>
    </source>
</evidence>
<dbReference type="STRING" id="1121025.SAMN02745249_00791"/>
<organism evidence="1 2">
    <name type="scientific">Atopostipes suicloacalis DSM 15692</name>
    <dbReference type="NCBI Taxonomy" id="1121025"/>
    <lineage>
        <taxon>Bacteria</taxon>
        <taxon>Bacillati</taxon>
        <taxon>Bacillota</taxon>
        <taxon>Bacilli</taxon>
        <taxon>Lactobacillales</taxon>
        <taxon>Carnobacteriaceae</taxon>
        <taxon>Atopostipes</taxon>
    </lineage>
</organism>
<dbReference type="SUPFAM" id="SSF55920">
    <property type="entry name" value="Creatinase/aminopeptidase"/>
    <property type="match status" value="1"/>
</dbReference>
<proteinExistence type="predicted"/>
<dbReference type="GO" id="GO:0004177">
    <property type="term" value="F:aminopeptidase activity"/>
    <property type="evidence" value="ECO:0007669"/>
    <property type="project" value="UniProtKB-KW"/>
</dbReference>
<dbReference type="Gene3D" id="3.90.230.10">
    <property type="entry name" value="Creatinase/methionine aminopeptidase superfamily"/>
    <property type="match status" value="1"/>
</dbReference>
<dbReference type="InterPro" id="IPR036005">
    <property type="entry name" value="Creatinase/aminopeptidase-like"/>
</dbReference>
<keyword evidence="2" id="KW-1185">Reference proteome</keyword>
<dbReference type="RefSeq" id="WP_073296732.1">
    <property type="nucleotide sequence ID" value="NZ_FQUF01000010.1"/>
</dbReference>
<keyword evidence="1" id="KW-0031">Aminopeptidase</keyword>
<sequence length="462" mass="52277">MSRFEVVVKNVTPPKTDGSNQTVLITKETAMERKEKILSLMKENGFSSLIIYADKEHGGSFEYLTGFIPRFEEALQILNVDGTSTLILGNENYNKTKHALVESNGILCPLFSLPNQPMGNFRPVEFYLGQAEIDQTEKVGLVDWKLLSNDFEDFHSKSAMPAFIIEGLKKMVPENKLVNATQLYIDPEKGARVTNNANEIARYEYGASLASDSILTAMNTLKEGISEQEIGNLLQADGQLPNVVTIAAFGDRFKNANIYPLNTKLEYGNKVAITNSHKGGLSSRSGYAVRNEEDLDKVDENYLEDVVKPYFAAYNFWFDHIEIGKHGGEFYDEFNAFYSQEQFGWELNPGHLTADEEWLASPFFSGSDKTVQSGMIFQVDFIPNQEGHHGVSAESTVAIADEALRKEIEDEYPELWERIQNRRQYMRDELNIELKEELLPLCSTLAYYRPFFLNPDKALALK</sequence>